<reference evidence="2" key="1">
    <citation type="submission" date="2022-11" db="UniProtKB">
        <authorList>
            <consortium name="WormBaseParasite"/>
        </authorList>
    </citation>
    <scope>IDENTIFICATION</scope>
</reference>
<dbReference type="WBParaSite" id="JU765_v2.g3268.t1">
    <property type="protein sequence ID" value="JU765_v2.g3268.t1"/>
    <property type="gene ID" value="JU765_v2.g3268"/>
</dbReference>
<organism evidence="1 2">
    <name type="scientific">Panagrolaimus sp. JU765</name>
    <dbReference type="NCBI Taxonomy" id="591449"/>
    <lineage>
        <taxon>Eukaryota</taxon>
        <taxon>Metazoa</taxon>
        <taxon>Ecdysozoa</taxon>
        <taxon>Nematoda</taxon>
        <taxon>Chromadorea</taxon>
        <taxon>Rhabditida</taxon>
        <taxon>Tylenchina</taxon>
        <taxon>Panagrolaimomorpha</taxon>
        <taxon>Panagrolaimoidea</taxon>
        <taxon>Panagrolaimidae</taxon>
        <taxon>Panagrolaimus</taxon>
    </lineage>
</organism>
<evidence type="ECO:0000313" key="2">
    <source>
        <dbReference type="WBParaSite" id="JU765_v2.g3268.t1"/>
    </source>
</evidence>
<name>A0AC34R477_9BILA</name>
<accession>A0AC34R477</accession>
<protein>
    <submittedName>
        <fullName evidence="2">Uncharacterized protein</fullName>
    </submittedName>
</protein>
<dbReference type="Proteomes" id="UP000887576">
    <property type="component" value="Unplaced"/>
</dbReference>
<evidence type="ECO:0000313" key="1">
    <source>
        <dbReference type="Proteomes" id="UP000887576"/>
    </source>
</evidence>
<proteinExistence type="predicted"/>
<sequence length="315" mass="33741">MVAFTTDATVVPTDAIDDAIVGPTVDEFEDIAVVELTIGTVVVDAKPVVIVPAFKVVAVEFATIELFKVPPVLVIIGITVVVIIDPFIDDIIGNVVVVTFDETKLKVVSKDVTVNGKTVVDAFIDDIVVESVPFVFNPDVPFLIDIAVVELTIGTVVVDAKPVVIVPAFKVVAVEFATIELFKVPPVLVIIGITVVVIIDPFIDDIIGNVVVVTFDETKLKVVNKDVTVNGKTVVDAFIDDIVVESVPFVFNPDVPFLIGELVTPIVVGLKVVKLIELAPTVVIVLETFTLSFENVPPKQLFVENVTLSIIANPP</sequence>